<gene>
    <name evidence="3" type="ORF">C2E21_8915</name>
</gene>
<evidence type="ECO:0000313" key="3">
    <source>
        <dbReference type="EMBL" id="PRW20475.1"/>
    </source>
</evidence>
<proteinExistence type="predicted"/>
<protein>
    <submittedName>
        <fullName evidence="3">Band 7</fullName>
    </submittedName>
</protein>
<keyword evidence="2" id="KW-0732">Signal</keyword>
<feature type="chain" id="PRO_5015143526" evidence="2">
    <location>
        <begin position="27"/>
        <end position="656"/>
    </location>
</feature>
<sequence length="656" mass="69841">MRVSNWATVSLQLLLIASAAVRLAEAQSVEATALQTGAPAAAGQLVSSAAAAIPRPSPYFGYVGELWRPDGPLPDFSYAGYKFGDQEPPAAAQTPVTKWLADFLQPGVTQSQAILNLVAWGNAQPAAAGWVVLGLPPGVLTLERQVVITRPYTILRGAGRDQTSLFLPNSMTDLYGKCNTTGEGFWVWTGGLVTAKGPQQRPARLAAVDATIPVPRGSYALKVDSAAKLAVGQIVALHYKGGNYALAREIMNNHLDPGNKYAKNDAMFVSRIRSISGQIVTLERAVPWSVKPVFEPELVTWQAGLHHVGIEGFTMHFRHTPYGGHHKELGMGGVEFSNVEDCWARDLRVINSDNGVMVAFSDRVTVSTVEVAVTMPRLGPPEGPRKFQYDGHWGARVGNSRDILFRDISIQAHMVHAMGADGRAIMSVFEASQARIGTVEMHRAQSAMELFTDINVGDPAHSFYNGGPETSGPNAGAFTTYWNIRSNTGSHAPPDHSHNKGGEGDCSFGPDLNFIGVTFTGPICPTWVYQPGAVTPPNLYLAQLGRRRQLSGASRLHSQTLETDAPASAPAAADAAAPAAADAAVLSEFGEGHRRPPLLEESSAVEPSSAPDLVIQSLPGLEQAAAGYDPDLLSQLVEEQPAAAAPAPAADPPQRR</sequence>
<feature type="signal peptide" evidence="2">
    <location>
        <begin position="1"/>
        <end position="26"/>
    </location>
</feature>
<dbReference type="InterPro" id="IPR011050">
    <property type="entry name" value="Pectin_lyase_fold/virulence"/>
</dbReference>
<dbReference type="OrthoDB" id="508975at2759"/>
<reference evidence="3 4" key="1">
    <citation type="journal article" date="2018" name="Plant J.">
        <title>Genome sequences of Chlorella sorokiniana UTEX 1602 and Micractinium conductrix SAG 241.80: implications to maltose excretion by a green alga.</title>
        <authorList>
            <person name="Arriola M.B."/>
            <person name="Velmurugan N."/>
            <person name="Zhang Y."/>
            <person name="Plunkett M.H."/>
            <person name="Hondzo H."/>
            <person name="Barney B.M."/>
        </authorList>
    </citation>
    <scope>NUCLEOTIDE SEQUENCE [LARGE SCALE GENOMIC DNA]</scope>
    <source>
        <strain evidence="4">UTEX 1602</strain>
    </source>
</reference>
<name>A0A2P6TCW0_CHLSO</name>
<dbReference type="AlphaFoldDB" id="A0A2P6TCW0"/>
<feature type="region of interest" description="Disordered" evidence="1">
    <location>
        <begin position="632"/>
        <end position="656"/>
    </location>
</feature>
<dbReference type="EMBL" id="LHPG02000023">
    <property type="protein sequence ID" value="PRW20475.1"/>
    <property type="molecule type" value="Genomic_DNA"/>
</dbReference>
<feature type="region of interest" description="Disordered" evidence="1">
    <location>
        <begin position="551"/>
        <end position="576"/>
    </location>
</feature>
<comment type="caution">
    <text evidence="3">The sequence shown here is derived from an EMBL/GenBank/DDBJ whole genome shotgun (WGS) entry which is preliminary data.</text>
</comment>
<accession>A0A2P6TCW0</accession>
<dbReference type="Proteomes" id="UP000239899">
    <property type="component" value="Unassembled WGS sequence"/>
</dbReference>
<organism evidence="3 4">
    <name type="scientific">Chlorella sorokiniana</name>
    <name type="common">Freshwater green alga</name>
    <dbReference type="NCBI Taxonomy" id="3076"/>
    <lineage>
        <taxon>Eukaryota</taxon>
        <taxon>Viridiplantae</taxon>
        <taxon>Chlorophyta</taxon>
        <taxon>core chlorophytes</taxon>
        <taxon>Trebouxiophyceae</taxon>
        <taxon>Chlorellales</taxon>
        <taxon>Chlorellaceae</taxon>
        <taxon>Chlorella clade</taxon>
        <taxon>Chlorella</taxon>
    </lineage>
</organism>
<keyword evidence="4" id="KW-1185">Reference proteome</keyword>
<evidence type="ECO:0000256" key="1">
    <source>
        <dbReference type="SAM" id="MobiDB-lite"/>
    </source>
</evidence>
<evidence type="ECO:0000313" key="4">
    <source>
        <dbReference type="Proteomes" id="UP000239899"/>
    </source>
</evidence>
<evidence type="ECO:0000256" key="2">
    <source>
        <dbReference type="SAM" id="SignalP"/>
    </source>
</evidence>
<feature type="compositionally biased region" description="Low complexity" evidence="1">
    <location>
        <begin position="564"/>
        <end position="576"/>
    </location>
</feature>
<dbReference type="SUPFAM" id="SSF51126">
    <property type="entry name" value="Pectin lyase-like"/>
    <property type="match status" value="1"/>
</dbReference>